<dbReference type="RefSeq" id="WP_160747030.1">
    <property type="nucleotide sequence ID" value="NZ_WTYK01000006.1"/>
</dbReference>
<proteinExistence type="predicted"/>
<dbReference type="Proteomes" id="UP000469159">
    <property type="component" value="Unassembled WGS sequence"/>
</dbReference>
<dbReference type="AlphaFoldDB" id="A0A6I4UWR3"/>
<dbReference type="EMBL" id="WTYK01000006">
    <property type="protein sequence ID" value="MXP42169.1"/>
    <property type="molecule type" value="Genomic_DNA"/>
</dbReference>
<dbReference type="OrthoDB" id="7209629at2"/>
<gene>
    <name evidence="1" type="ORF">GRI75_11005</name>
</gene>
<organism evidence="1 2">
    <name type="scientific">Croceibacterium soli</name>
    <dbReference type="NCBI Taxonomy" id="1739690"/>
    <lineage>
        <taxon>Bacteria</taxon>
        <taxon>Pseudomonadati</taxon>
        <taxon>Pseudomonadota</taxon>
        <taxon>Alphaproteobacteria</taxon>
        <taxon>Sphingomonadales</taxon>
        <taxon>Erythrobacteraceae</taxon>
        <taxon>Croceibacterium</taxon>
    </lineage>
</organism>
<sequence>MDEAQAGFAREVERVRASGLVGRAGRLRELFDFLAARGPDAAPASQAEIAETVFGHDGADADDATARVYIHRLRKRLEQFYDREGTAGGRLVLPAGTYALHFRAAETEAPPEPRSRSRRWLIPVLALLALAAAFLAGRSLTGGGDETEANAIWQPFLESERPIMIAVGDYYIFGEIDPLRPEEGRLIRDFAIDTPTDLARAQEADPDRYGASQDMGLNYLPFSSAYALQALMPVLAQHPQPVAVMPASQVTSGTFQDFNVVYIGLISGMGLIEDVNFMTSGFAVGESYDELIDVESGRRYVSGEARSLASGRYYRDYGYLARFREPGGALVAVVAAERDTGLRGLAPLAVSAEHPEALAGLVEDGAPFETLYEITGQQGADLDERVVLARARP</sequence>
<comment type="caution">
    <text evidence="1">The sequence shown here is derived from an EMBL/GenBank/DDBJ whole genome shotgun (WGS) entry which is preliminary data.</text>
</comment>
<keyword evidence="2" id="KW-1185">Reference proteome</keyword>
<evidence type="ECO:0000313" key="1">
    <source>
        <dbReference type="EMBL" id="MXP42169.1"/>
    </source>
</evidence>
<name>A0A6I4UWR3_9SPHN</name>
<dbReference type="InterPro" id="IPR036388">
    <property type="entry name" value="WH-like_DNA-bd_sf"/>
</dbReference>
<evidence type="ECO:0008006" key="3">
    <source>
        <dbReference type="Google" id="ProtNLM"/>
    </source>
</evidence>
<accession>A0A6I4UWR3</accession>
<evidence type="ECO:0000313" key="2">
    <source>
        <dbReference type="Proteomes" id="UP000469159"/>
    </source>
</evidence>
<reference evidence="1 2" key="1">
    <citation type="submission" date="2019-12" db="EMBL/GenBank/DDBJ databases">
        <title>Genomic-based taxomic classification of the family Erythrobacteraceae.</title>
        <authorList>
            <person name="Xu L."/>
        </authorList>
    </citation>
    <scope>NUCLEOTIDE SEQUENCE [LARGE SCALE GENOMIC DNA]</scope>
    <source>
        <strain evidence="1 2">MCCC 1K02066</strain>
    </source>
</reference>
<protein>
    <recommendedName>
        <fullName evidence="3">OmpR/PhoB-type domain-containing protein</fullName>
    </recommendedName>
</protein>
<dbReference type="Gene3D" id="1.10.10.10">
    <property type="entry name" value="Winged helix-like DNA-binding domain superfamily/Winged helix DNA-binding domain"/>
    <property type="match status" value="1"/>
</dbReference>